<feature type="compositionally biased region" description="Polar residues" evidence="1">
    <location>
        <begin position="221"/>
        <end position="243"/>
    </location>
</feature>
<evidence type="ECO:0000313" key="3">
    <source>
        <dbReference type="EMBL" id="KAK7199070.1"/>
    </source>
</evidence>
<feature type="signal peptide" evidence="2">
    <location>
        <begin position="1"/>
        <end position="24"/>
    </location>
</feature>
<comment type="caution">
    <text evidence="3">The sequence shown here is derived from an EMBL/GenBank/DDBJ whole genome shotgun (WGS) entry which is preliminary data.</text>
</comment>
<organism evidence="3 4">
    <name type="scientific">Novymonas esmeraldas</name>
    <dbReference type="NCBI Taxonomy" id="1808958"/>
    <lineage>
        <taxon>Eukaryota</taxon>
        <taxon>Discoba</taxon>
        <taxon>Euglenozoa</taxon>
        <taxon>Kinetoplastea</taxon>
        <taxon>Metakinetoplastina</taxon>
        <taxon>Trypanosomatida</taxon>
        <taxon>Trypanosomatidae</taxon>
        <taxon>Novymonas</taxon>
    </lineage>
</organism>
<feature type="chain" id="PRO_5043934239" evidence="2">
    <location>
        <begin position="25"/>
        <end position="255"/>
    </location>
</feature>
<evidence type="ECO:0000256" key="2">
    <source>
        <dbReference type="SAM" id="SignalP"/>
    </source>
</evidence>
<name>A0AAW0F161_9TRYP</name>
<feature type="region of interest" description="Disordered" evidence="1">
    <location>
        <begin position="184"/>
        <end position="255"/>
    </location>
</feature>
<sequence>MQEYFLFALLGVVVLLICVSCCIGCNVRQRRRQQANAQAESRYESFDGTGGAGGVAVVGHPQQPVSVAYQEMYYQQQPTQDGVYMRPSGGHPPPQHQQQQQPLSATVLYAAPPGTQVGNVDFTNYFPEARATGTGDPIGGNRDATQTAAAVAGRPAYAGGAEAESPYGEANYVPRATVVVQVPPPPQQQQQQMSSPPRQPSLGASSPASPAQLEHSLSAPRFQTQQPPGQYTHLQLTANSSPGDSGEFSKGKAVK</sequence>
<protein>
    <submittedName>
        <fullName evidence="3">Uncharacterized protein</fullName>
    </submittedName>
</protein>
<gene>
    <name evidence="3" type="ORF">NESM_000875800</name>
</gene>
<feature type="compositionally biased region" description="Low complexity" evidence="1">
    <location>
        <begin position="188"/>
        <end position="211"/>
    </location>
</feature>
<reference evidence="3 4" key="1">
    <citation type="journal article" date="2021" name="MBio">
        <title>A New Model Trypanosomatid, Novymonas esmeraldas: Genomic Perception of Its 'Candidatus Pandoraea novymonadis' Endosymbiont.</title>
        <authorList>
            <person name="Zakharova A."/>
            <person name="Saura A."/>
            <person name="Butenko A."/>
            <person name="Podesvova L."/>
            <person name="Warmusova S."/>
            <person name="Kostygov A.Y."/>
            <person name="Nenarokova A."/>
            <person name="Lukes J."/>
            <person name="Opperdoes F.R."/>
            <person name="Yurchenko V."/>
        </authorList>
    </citation>
    <scope>NUCLEOTIDE SEQUENCE [LARGE SCALE GENOMIC DNA]</scope>
    <source>
        <strain evidence="3 4">E262AT.01</strain>
    </source>
</reference>
<feature type="region of interest" description="Disordered" evidence="1">
    <location>
        <begin position="83"/>
        <end position="102"/>
    </location>
</feature>
<evidence type="ECO:0000313" key="4">
    <source>
        <dbReference type="Proteomes" id="UP001430356"/>
    </source>
</evidence>
<dbReference type="AlphaFoldDB" id="A0AAW0F161"/>
<keyword evidence="4" id="KW-1185">Reference proteome</keyword>
<proteinExistence type="predicted"/>
<evidence type="ECO:0000256" key="1">
    <source>
        <dbReference type="SAM" id="MobiDB-lite"/>
    </source>
</evidence>
<keyword evidence="2" id="KW-0732">Signal</keyword>
<dbReference type="EMBL" id="JAECZO010000208">
    <property type="protein sequence ID" value="KAK7199070.1"/>
    <property type="molecule type" value="Genomic_DNA"/>
</dbReference>
<accession>A0AAW0F161</accession>
<dbReference type="Proteomes" id="UP001430356">
    <property type="component" value="Unassembled WGS sequence"/>
</dbReference>